<dbReference type="Proteomes" id="UP000783686">
    <property type="component" value="Unassembled WGS sequence"/>
</dbReference>
<comment type="caution">
    <text evidence="1">The sequence shown here is derived from an EMBL/GenBank/DDBJ whole genome shotgun (WGS) entry which is preliminary data.</text>
</comment>
<protein>
    <recommendedName>
        <fullName evidence="3">M-phase phosphoprotein 6</fullName>
    </recommendedName>
</protein>
<evidence type="ECO:0000313" key="1">
    <source>
        <dbReference type="EMBL" id="CAD5207391.1"/>
    </source>
</evidence>
<dbReference type="Pfam" id="PF10175">
    <property type="entry name" value="MPP6"/>
    <property type="match status" value="1"/>
</dbReference>
<organism evidence="1 2">
    <name type="scientific">Bursaphelenchus okinawaensis</name>
    <dbReference type="NCBI Taxonomy" id="465554"/>
    <lineage>
        <taxon>Eukaryota</taxon>
        <taxon>Metazoa</taxon>
        <taxon>Ecdysozoa</taxon>
        <taxon>Nematoda</taxon>
        <taxon>Chromadorea</taxon>
        <taxon>Rhabditida</taxon>
        <taxon>Tylenchina</taxon>
        <taxon>Tylenchomorpha</taxon>
        <taxon>Aphelenchoidea</taxon>
        <taxon>Aphelenchoididae</taxon>
        <taxon>Bursaphelenchus</taxon>
    </lineage>
</organism>
<dbReference type="OrthoDB" id="20403at2759"/>
<dbReference type="EMBL" id="CAJFDH010000001">
    <property type="protein sequence ID" value="CAD5207391.1"/>
    <property type="molecule type" value="Genomic_DNA"/>
</dbReference>
<gene>
    <name evidence="1" type="ORF">BOKJ2_LOCUS2075</name>
</gene>
<reference evidence="1" key="1">
    <citation type="submission" date="2020-09" db="EMBL/GenBank/DDBJ databases">
        <authorList>
            <person name="Kikuchi T."/>
        </authorList>
    </citation>
    <scope>NUCLEOTIDE SEQUENCE</scope>
    <source>
        <strain evidence="1">SH1</strain>
    </source>
</reference>
<dbReference type="Proteomes" id="UP000614601">
    <property type="component" value="Unassembled WGS sequence"/>
</dbReference>
<evidence type="ECO:0008006" key="3">
    <source>
        <dbReference type="Google" id="ProtNLM"/>
    </source>
</evidence>
<proteinExistence type="predicted"/>
<name>A0A811JWF4_9BILA</name>
<dbReference type="AlphaFoldDB" id="A0A811JWF4"/>
<keyword evidence="2" id="KW-1185">Reference proteome</keyword>
<dbReference type="EMBL" id="CAJFCW020000001">
    <property type="protein sequence ID" value="CAG9085449.1"/>
    <property type="molecule type" value="Genomic_DNA"/>
</dbReference>
<sequence length="172" mass="20263">MDDEAAFSDSKPVKAYKISASVLQMNFMKKTYNQVEMAKKRRNRINKPNKTKVFPTLLRYDDDPVEGLHGMTVDDRFTRIEKFRFGRFSFGGQNPEVEDLMQLHNNKKRYEDGEISDEEISAKEMAETFQSYRKRPLDIKEEPRENEDIIIETGIPTKKRKNKVKMQGNKDF</sequence>
<accession>A0A811JWF4</accession>
<evidence type="ECO:0000313" key="2">
    <source>
        <dbReference type="Proteomes" id="UP000614601"/>
    </source>
</evidence>